<evidence type="ECO:0000313" key="1">
    <source>
        <dbReference type="EMBL" id="RYC30860.1"/>
    </source>
</evidence>
<organism evidence="1 2">
    <name type="scientific">Lichenibacterium minor</name>
    <dbReference type="NCBI Taxonomy" id="2316528"/>
    <lineage>
        <taxon>Bacteria</taxon>
        <taxon>Pseudomonadati</taxon>
        <taxon>Pseudomonadota</taxon>
        <taxon>Alphaproteobacteria</taxon>
        <taxon>Hyphomicrobiales</taxon>
        <taxon>Lichenihabitantaceae</taxon>
        <taxon>Lichenibacterium</taxon>
    </lineage>
</organism>
<sequence>MPEPMDATPRFPGSPSPFRIDIRNEQNVENHFSVFQDPGTYVDMPRVYVNSLFSSALPPKAQGGQLTLAATPQYHAGVQDADAIAPRPGTIVTYSTAVQPISLAAPGNTPPTSNASDMLYDPDSGSLGLSIPDNLPSVAAGCFQVVVPSFDSPPKHFNVGAALIVDGQIVLSNFVPARPQTSITCRPLLRFHVVAGRHRAGTTIDFDDLSARSALCDFTGGHRQASIAYLPNGSWDVQMS</sequence>
<comment type="caution">
    <text evidence="1">The sequence shown here is derived from an EMBL/GenBank/DDBJ whole genome shotgun (WGS) entry which is preliminary data.</text>
</comment>
<name>A0A4Q2U3S6_9HYPH</name>
<dbReference type="OrthoDB" id="1437448at2"/>
<evidence type="ECO:0000313" key="2">
    <source>
        <dbReference type="Proteomes" id="UP000290759"/>
    </source>
</evidence>
<dbReference type="RefSeq" id="WP_129228059.1">
    <property type="nucleotide sequence ID" value="NZ_QYBB01000020.1"/>
</dbReference>
<reference evidence="1 2" key="2">
    <citation type="submission" date="2019-02" db="EMBL/GenBank/DDBJ databases">
        <title>'Lichenibacterium ramalinii' gen. nov. sp. nov., 'Lichenibacterium minor' gen. nov. sp. nov.</title>
        <authorList>
            <person name="Pankratov T."/>
        </authorList>
    </citation>
    <scope>NUCLEOTIDE SEQUENCE [LARGE SCALE GENOMIC DNA]</scope>
    <source>
        <strain evidence="1 2">RmlP026</strain>
    </source>
</reference>
<dbReference type="Proteomes" id="UP000290759">
    <property type="component" value="Unassembled WGS sequence"/>
</dbReference>
<dbReference type="AlphaFoldDB" id="A0A4Q2U3S6"/>
<protein>
    <submittedName>
        <fullName evidence="1">Uncharacterized protein</fullName>
    </submittedName>
</protein>
<reference evidence="1 2" key="1">
    <citation type="submission" date="2018-12" db="EMBL/GenBank/DDBJ databases">
        <authorList>
            <person name="Grouzdev D.S."/>
            <person name="Krutkina M.S."/>
        </authorList>
    </citation>
    <scope>NUCLEOTIDE SEQUENCE [LARGE SCALE GENOMIC DNA]</scope>
    <source>
        <strain evidence="1 2">RmlP026</strain>
    </source>
</reference>
<proteinExistence type="predicted"/>
<gene>
    <name evidence="1" type="ORF">D3273_16880</name>
</gene>
<keyword evidence="2" id="KW-1185">Reference proteome</keyword>
<accession>A0A4Q2U3S6</accession>
<dbReference type="EMBL" id="QYBB01000020">
    <property type="protein sequence ID" value="RYC30860.1"/>
    <property type="molecule type" value="Genomic_DNA"/>
</dbReference>